<evidence type="ECO:0000256" key="4">
    <source>
        <dbReference type="ARBA" id="ARBA00025806"/>
    </source>
</evidence>
<accession>A0AAD9MUE4</accession>
<dbReference type="PANTHER" id="PTHR12972:SF0">
    <property type="entry name" value="PROTEIN DOWNSTREAM NEIGHBOR OF SON"/>
    <property type="match status" value="1"/>
</dbReference>
<evidence type="ECO:0000313" key="7">
    <source>
        <dbReference type="Proteomes" id="UP001208570"/>
    </source>
</evidence>
<dbReference type="EMBL" id="JAODUP010000655">
    <property type="protein sequence ID" value="KAK2145825.1"/>
    <property type="molecule type" value="Genomic_DNA"/>
</dbReference>
<comment type="subcellular location">
    <subcellularLocation>
        <location evidence="1">Nucleus</location>
    </subcellularLocation>
</comment>
<organism evidence="6 7">
    <name type="scientific">Paralvinella palmiformis</name>
    <dbReference type="NCBI Taxonomy" id="53620"/>
    <lineage>
        <taxon>Eukaryota</taxon>
        <taxon>Metazoa</taxon>
        <taxon>Spiralia</taxon>
        <taxon>Lophotrochozoa</taxon>
        <taxon>Annelida</taxon>
        <taxon>Polychaeta</taxon>
        <taxon>Sedentaria</taxon>
        <taxon>Canalipalpata</taxon>
        <taxon>Terebellida</taxon>
        <taxon>Terebelliformia</taxon>
        <taxon>Alvinellidae</taxon>
        <taxon>Paralvinella</taxon>
    </lineage>
</organism>
<evidence type="ECO:0000256" key="1">
    <source>
        <dbReference type="ARBA" id="ARBA00004123"/>
    </source>
</evidence>
<feature type="region of interest" description="Disordered" evidence="5">
    <location>
        <begin position="310"/>
        <end position="329"/>
    </location>
</feature>
<keyword evidence="7" id="KW-1185">Reference proteome</keyword>
<proteinExistence type="inferred from homology"/>
<dbReference type="Proteomes" id="UP001208570">
    <property type="component" value="Unassembled WGS sequence"/>
</dbReference>
<reference evidence="6" key="1">
    <citation type="journal article" date="2023" name="Mol. Biol. Evol.">
        <title>Third-Generation Sequencing Reveals the Adaptive Role of the Epigenome in Three Deep-Sea Polychaetes.</title>
        <authorList>
            <person name="Perez M."/>
            <person name="Aroh O."/>
            <person name="Sun Y."/>
            <person name="Lan Y."/>
            <person name="Juniper S.K."/>
            <person name="Young C.R."/>
            <person name="Angers B."/>
            <person name="Qian P.Y."/>
        </authorList>
    </citation>
    <scope>NUCLEOTIDE SEQUENCE</scope>
    <source>
        <strain evidence="6">P08H-3</strain>
    </source>
</reference>
<evidence type="ECO:0008006" key="8">
    <source>
        <dbReference type="Google" id="ProtNLM"/>
    </source>
</evidence>
<dbReference type="AlphaFoldDB" id="A0AAD9MUE4"/>
<evidence type="ECO:0000313" key="6">
    <source>
        <dbReference type="EMBL" id="KAK2145825.1"/>
    </source>
</evidence>
<dbReference type="GO" id="GO:0005634">
    <property type="term" value="C:nucleus"/>
    <property type="evidence" value="ECO:0007669"/>
    <property type="project" value="UniProtKB-SubCell"/>
</dbReference>
<protein>
    <recommendedName>
        <fullName evidence="8">Protein downstream neighbor of Son</fullName>
    </recommendedName>
</protein>
<evidence type="ECO:0000256" key="3">
    <source>
        <dbReference type="ARBA" id="ARBA00023242"/>
    </source>
</evidence>
<evidence type="ECO:0000256" key="2">
    <source>
        <dbReference type="ARBA" id="ARBA00022473"/>
    </source>
</evidence>
<dbReference type="GO" id="GO:0033260">
    <property type="term" value="P:nuclear DNA replication"/>
    <property type="evidence" value="ECO:0007669"/>
    <property type="project" value="TreeGrafter"/>
</dbReference>
<feature type="compositionally biased region" description="Basic and acidic residues" evidence="5">
    <location>
        <begin position="312"/>
        <end position="322"/>
    </location>
</feature>
<keyword evidence="2" id="KW-0217">Developmental protein</keyword>
<comment type="caution">
    <text evidence="6">The sequence shown here is derived from an EMBL/GenBank/DDBJ whole genome shotgun (WGS) entry which is preliminary data.</text>
</comment>
<name>A0AAD9MUE4_9ANNE</name>
<sequence length="571" mass="64453">MSVESPKWTRPSDIMKVHLRRRSSLKAGSTTPKAAIVKPVKFQSPRSAKRKNPFGCSPKKRCNVLREQLNTECHDDATPNGGILFNVLDNNEKEQIPVKSALVFKELFTGDDLVAKEKQNSNHSEIKPKQLEMHYPQDWSLKMKARYLSSTSFSWCFPLKTVDEVKGMERLVQDCPPPNVQELDQNAMVKAEFHRCCLYWMHPNIPWLKLFPRIVTDNRIGKQCTVLQEKEVIDSLMADWSESFTSAFHLLRAGSCPYFYMCCHQFTVAFFAASTNNEMEAVVTPTSRGFREALKGEDIAFTLPLQPQQSTYDKHHNADPTQKESSIMTTTQPCCESEDALSDCDEQCQSPTKDNCEAAIQKDTDKADVDVFDDMEQTDDGAASWLEALGLDKKRFHSLDPNRVRLQRDSFKLIDNRPESTVLVTGQDVQALFNFLLNCRSCIANTGVQAGIPPTLLSPTSFKGATLRTLKVKPNMLRQISAEGHVYSLEITGPVLPTAYTRLNNLFTLMQNDYVATYSVCEQTTSFNVKGSNNDNGKENVSLDKSLDVQLGREAVRELKYSGLGFSWTKY</sequence>
<dbReference type="PRINTS" id="PR02064">
    <property type="entry name" value="DONSON"/>
</dbReference>
<gene>
    <name evidence="6" type="ORF">LSH36_655g01051</name>
</gene>
<dbReference type="InterPro" id="IPR024861">
    <property type="entry name" value="Donson"/>
</dbReference>
<evidence type="ECO:0000256" key="5">
    <source>
        <dbReference type="SAM" id="MobiDB-lite"/>
    </source>
</evidence>
<dbReference type="PANTHER" id="PTHR12972">
    <property type="entry name" value="DOWNSTREAM NEIGHBOR OF SON"/>
    <property type="match status" value="1"/>
</dbReference>
<comment type="similarity">
    <text evidence="4">Belongs to the DONSON family.</text>
</comment>
<keyword evidence="3" id="KW-0539">Nucleus</keyword>